<evidence type="ECO:0000313" key="5">
    <source>
        <dbReference type="Proteomes" id="UP000194885"/>
    </source>
</evidence>
<dbReference type="RefSeq" id="WP_086323316.1">
    <property type="nucleotide sequence ID" value="NZ_NGKW01000002.1"/>
</dbReference>
<feature type="domain" description="NADPH-dependent FMN reductase-like" evidence="3">
    <location>
        <begin position="2"/>
        <end position="151"/>
    </location>
</feature>
<organism evidence="4 5">
    <name type="scientific">Enterococcus faecium</name>
    <name type="common">Streptococcus faecium</name>
    <dbReference type="NCBI Taxonomy" id="1352"/>
    <lineage>
        <taxon>Bacteria</taxon>
        <taxon>Bacillati</taxon>
        <taxon>Bacillota</taxon>
        <taxon>Bacilli</taxon>
        <taxon>Lactobacillales</taxon>
        <taxon>Enterococcaceae</taxon>
        <taxon>Enterococcus</taxon>
    </lineage>
</organism>
<keyword evidence="2" id="KW-0288">FMN</keyword>
<gene>
    <name evidence="4" type="ORF">A5810_001468</name>
</gene>
<protein>
    <recommendedName>
        <fullName evidence="3">NADPH-dependent FMN reductase-like domain-containing protein</fullName>
    </recommendedName>
</protein>
<evidence type="ECO:0000256" key="1">
    <source>
        <dbReference type="ARBA" id="ARBA00022630"/>
    </source>
</evidence>
<comment type="caution">
    <text evidence="4">The sequence shown here is derived from an EMBL/GenBank/DDBJ whole genome shotgun (WGS) entry which is preliminary data.</text>
</comment>
<dbReference type="PANTHER" id="PTHR43278:SF1">
    <property type="entry name" value="IRON-SULFUR FLAVOPROTEIN MJ1083"/>
    <property type="match status" value="1"/>
</dbReference>
<evidence type="ECO:0000313" key="4">
    <source>
        <dbReference type="EMBL" id="OTN95219.1"/>
    </source>
</evidence>
<dbReference type="EMBL" id="NGKW01000002">
    <property type="protein sequence ID" value="OTN95219.1"/>
    <property type="molecule type" value="Genomic_DNA"/>
</dbReference>
<sequence>MIKIVAYISSRNRKSNTFKYANQIIKKLEHYDNVQATVYTPNNLQIKPCQGCQSCFSKGFCWQKDDLDKLLKKISEADIFIIGSPVYLHTMNSDCKALFDRMAYQSHFLSLQGKRTVVISTCSSNGHDTVINEISKIIQILGGSVITKSNAAWAIPNQLNNLEWLENKTDDIAKDIFESLNGSFKISQFTQNIFETYRNKMKHFVSLDLSNHEVEFWKNTGMINYDSFQEYCNSKSSMINRIENS</sequence>
<dbReference type="GO" id="GO:0016491">
    <property type="term" value="F:oxidoreductase activity"/>
    <property type="evidence" value="ECO:0007669"/>
    <property type="project" value="InterPro"/>
</dbReference>
<proteinExistence type="predicted"/>
<dbReference type="AlphaFoldDB" id="A0A242BIN4"/>
<dbReference type="InterPro" id="IPR029039">
    <property type="entry name" value="Flavoprotein-like_sf"/>
</dbReference>
<dbReference type="Gene3D" id="3.40.50.360">
    <property type="match status" value="1"/>
</dbReference>
<dbReference type="PANTHER" id="PTHR43278">
    <property type="entry name" value="NAD(P)H-DEPENDENT FMN-CONTAINING OXIDOREDUCTASE YWQN-RELATED"/>
    <property type="match status" value="1"/>
</dbReference>
<dbReference type="Proteomes" id="UP000194885">
    <property type="component" value="Unassembled WGS sequence"/>
</dbReference>
<evidence type="ECO:0000259" key="3">
    <source>
        <dbReference type="Pfam" id="PF03358"/>
    </source>
</evidence>
<dbReference type="Pfam" id="PF03358">
    <property type="entry name" value="FMN_red"/>
    <property type="match status" value="1"/>
</dbReference>
<name>A0A242BIN4_ENTFC</name>
<keyword evidence="1" id="KW-0285">Flavoprotein</keyword>
<dbReference type="InterPro" id="IPR051796">
    <property type="entry name" value="ISF_SsuE-like"/>
</dbReference>
<dbReference type="SUPFAM" id="SSF52218">
    <property type="entry name" value="Flavoproteins"/>
    <property type="match status" value="1"/>
</dbReference>
<evidence type="ECO:0000256" key="2">
    <source>
        <dbReference type="ARBA" id="ARBA00022643"/>
    </source>
</evidence>
<dbReference type="InterPro" id="IPR005025">
    <property type="entry name" value="FMN_Rdtase-like_dom"/>
</dbReference>
<accession>A0A242BIN4</accession>
<reference evidence="4 5" key="1">
    <citation type="submission" date="2017-05" db="EMBL/GenBank/DDBJ databases">
        <title>The Genome Sequence of Enterococcus faecium 7H8_DIV0219.</title>
        <authorList>
            <consortium name="The Broad Institute Genomics Platform"/>
            <consortium name="The Broad Institute Genomic Center for Infectious Diseases"/>
            <person name="Earl A."/>
            <person name="Manson A."/>
            <person name="Schwartman J."/>
            <person name="Gilmore M."/>
            <person name="Abouelleil A."/>
            <person name="Cao P."/>
            <person name="Chapman S."/>
            <person name="Cusick C."/>
            <person name="Shea T."/>
            <person name="Young S."/>
            <person name="Neafsey D."/>
            <person name="Nusbaum C."/>
            <person name="Birren B."/>
        </authorList>
    </citation>
    <scope>NUCLEOTIDE SEQUENCE [LARGE SCALE GENOMIC DNA]</scope>
    <source>
        <strain evidence="4 5">7H8_DIV0219</strain>
    </source>
</reference>